<dbReference type="SUPFAM" id="SSF50044">
    <property type="entry name" value="SH3-domain"/>
    <property type="match status" value="1"/>
</dbReference>
<feature type="transmembrane region" description="Helical" evidence="2">
    <location>
        <begin position="246"/>
        <end position="271"/>
    </location>
</feature>
<dbReference type="InterPro" id="IPR036028">
    <property type="entry name" value="SH3-like_dom_sf"/>
</dbReference>
<feature type="region of interest" description="Disordered" evidence="1">
    <location>
        <begin position="321"/>
        <end position="365"/>
    </location>
</feature>
<feature type="region of interest" description="Disordered" evidence="1">
    <location>
        <begin position="379"/>
        <end position="398"/>
    </location>
</feature>
<dbReference type="OrthoDB" id="2163411at2759"/>
<dbReference type="Gene3D" id="2.30.30.40">
    <property type="entry name" value="SH3 Domains"/>
    <property type="match status" value="1"/>
</dbReference>
<keyword evidence="4" id="KW-1185">Reference proteome</keyword>
<evidence type="ECO:0000313" key="3">
    <source>
        <dbReference type="EMBL" id="TQB76651.1"/>
    </source>
</evidence>
<dbReference type="STRING" id="5098.A0A507R4A2"/>
<keyword evidence="2" id="KW-1133">Transmembrane helix</keyword>
<evidence type="ECO:0008006" key="5">
    <source>
        <dbReference type="Google" id="ProtNLM"/>
    </source>
</evidence>
<name>A0A507R4A2_MONPU</name>
<dbReference type="EMBL" id="VIFY01000007">
    <property type="protein sequence ID" value="TQB76651.1"/>
    <property type="molecule type" value="Genomic_DNA"/>
</dbReference>
<accession>A0A507R4A2</accession>
<keyword evidence="2" id="KW-0812">Transmembrane</keyword>
<evidence type="ECO:0000256" key="2">
    <source>
        <dbReference type="SAM" id="Phobius"/>
    </source>
</evidence>
<organism evidence="3 4">
    <name type="scientific">Monascus purpureus</name>
    <name type="common">Red mold</name>
    <name type="synonym">Monascus anka</name>
    <dbReference type="NCBI Taxonomy" id="5098"/>
    <lineage>
        <taxon>Eukaryota</taxon>
        <taxon>Fungi</taxon>
        <taxon>Dikarya</taxon>
        <taxon>Ascomycota</taxon>
        <taxon>Pezizomycotina</taxon>
        <taxon>Eurotiomycetes</taxon>
        <taxon>Eurotiomycetidae</taxon>
        <taxon>Eurotiales</taxon>
        <taxon>Aspergillaceae</taxon>
        <taxon>Monascus</taxon>
    </lineage>
</organism>
<dbReference type="Proteomes" id="UP000319663">
    <property type="component" value="Unassembled WGS sequence"/>
</dbReference>
<sequence length="523" mass="55401">MSDTCISLASSTTCPAFNTSSISTNSSLFGDFPFLQGVSNVTDFDAKLSDYVKGPYVQSKYVELLGCQGADLNDTADFYARYTTTVICNGLVQSSKSLCGLTAEQSRPVCADTCALMATNEEEIVVNLDICGKTTKDYMKQIRADFTVCSLPADSLTGTCISGAENEPDNCGYGTNLPGLCQYCSNSSSNSTDSCCADANAPSRCQHVPVPTTTTPLQPLVPSSSNTSAPAGGGAGDGHGLSGGQIAGAVVGSVAGFALLAILAALLFLYLRRRRRAPPDTVLNQPNPQRKGVTPMQYSAGKQGYEIVPGGRVARMSALREMPSRSPSRIGMPAAIYGDSSESEGRGASPGAMSRRIPPVTGRRHGSLSSSFVLAGLESDTSPRSAANQYSSPEGLTSSQSEQLAFFRDYYSQDDIHPGDKVAVLWAYQPRAGDEFELDRGEMLKVIGIWDDGWATGVRVPDRAEDFDANRLEQRDSGLSNASQRARSSPVSEIKAFPLVCVCLPQHWSKIVEGDGQDNGGSP</sequence>
<feature type="compositionally biased region" description="Low complexity" evidence="1">
    <location>
        <begin position="214"/>
        <end position="225"/>
    </location>
</feature>
<proteinExistence type="predicted"/>
<protein>
    <recommendedName>
        <fullName evidence="5">SH3 domain-containing protein</fullName>
    </recommendedName>
</protein>
<feature type="region of interest" description="Disordered" evidence="1">
    <location>
        <begin position="214"/>
        <end position="236"/>
    </location>
</feature>
<comment type="caution">
    <text evidence="3">The sequence shown here is derived from an EMBL/GenBank/DDBJ whole genome shotgun (WGS) entry which is preliminary data.</text>
</comment>
<evidence type="ECO:0000256" key="1">
    <source>
        <dbReference type="SAM" id="MobiDB-lite"/>
    </source>
</evidence>
<keyword evidence="2" id="KW-0472">Membrane</keyword>
<gene>
    <name evidence="3" type="ORF">MPDQ_007046</name>
</gene>
<evidence type="ECO:0000313" key="4">
    <source>
        <dbReference type="Proteomes" id="UP000319663"/>
    </source>
</evidence>
<dbReference type="AlphaFoldDB" id="A0A507R4A2"/>
<reference evidence="3 4" key="1">
    <citation type="submission" date="2019-06" db="EMBL/GenBank/DDBJ databases">
        <title>Wine fermentation using esterase from Monascus purpureus.</title>
        <authorList>
            <person name="Geng C."/>
            <person name="Zhang Y."/>
        </authorList>
    </citation>
    <scope>NUCLEOTIDE SEQUENCE [LARGE SCALE GENOMIC DNA]</scope>
    <source>
        <strain evidence="3">HQ1</strain>
    </source>
</reference>